<comment type="caution">
    <text evidence="1">The sequence shown here is derived from an EMBL/GenBank/DDBJ whole genome shotgun (WGS) entry which is preliminary data.</text>
</comment>
<gene>
    <name evidence="1" type="ORF">KC614_00550</name>
</gene>
<reference evidence="1" key="2">
    <citation type="journal article" date="2021" name="Microbiome">
        <title>Successional dynamics and alternative stable states in a saline activated sludge microbial community over 9 years.</title>
        <authorList>
            <person name="Wang Y."/>
            <person name="Ye J."/>
            <person name="Ju F."/>
            <person name="Liu L."/>
            <person name="Boyd J.A."/>
            <person name="Deng Y."/>
            <person name="Parks D.H."/>
            <person name="Jiang X."/>
            <person name="Yin X."/>
            <person name="Woodcroft B.J."/>
            <person name="Tyson G.W."/>
            <person name="Hugenholtz P."/>
            <person name="Polz M.F."/>
            <person name="Zhang T."/>
        </authorList>
    </citation>
    <scope>NUCLEOTIDE SEQUENCE</scope>
    <source>
        <strain evidence="1">HKST-UBA03</strain>
    </source>
</reference>
<dbReference type="Proteomes" id="UP000751518">
    <property type="component" value="Unassembled WGS sequence"/>
</dbReference>
<dbReference type="EMBL" id="JAGQKZ010000002">
    <property type="protein sequence ID" value="MCA9391679.1"/>
    <property type="molecule type" value="Genomic_DNA"/>
</dbReference>
<accession>A0A955LK56</accession>
<name>A0A955LK56_UNCKA</name>
<evidence type="ECO:0000313" key="1">
    <source>
        <dbReference type="EMBL" id="MCA9391679.1"/>
    </source>
</evidence>
<reference evidence="1" key="1">
    <citation type="submission" date="2020-04" db="EMBL/GenBank/DDBJ databases">
        <authorList>
            <person name="Zhang T."/>
        </authorList>
    </citation>
    <scope>NUCLEOTIDE SEQUENCE</scope>
    <source>
        <strain evidence="1">HKST-UBA03</strain>
    </source>
</reference>
<dbReference type="AlphaFoldDB" id="A0A955LK56"/>
<protein>
    <submittedName>
        <fullName evidence="1">Uncharacterized protein</fullName>
    </submittedName>
</protein>
<proteinExistence type="predicted"/>
<evidence type="ECO:0000313" key="2">
    <source>
        <dbReference type="Proteomes" id="UP000751518"/>
    </source>
</evidence>
<sequence length="190" mass="21657">MLRFKSFIKRHRLFVVLLSIVLFFVFLFELLSWVCLPGFKNRVYTQLPTCYDLIKYSISTEAALNYGWGSNPSDPSASEFVDVENVLASGNVYYIGRNVLHANGRACYPYVFIADDMPTMATRYVEAHEAFHILGVRSETQANYKAALIEPLGMVQVVFISVFGNLKLVDLPCRLGVSWLLFKAYFLWGL</sequence>
<organism evidence="1 2">
    <name type="scientific">candidate division WWE3 bacterium</name>
    <dbReference type="NCBI Taxonomy" id="2053526"/>
    <lineage>
        <taxon>Bacteria</taxon>
        <taxon>Katanobacteria</taxon>
    </lineage>
</organism>